<organism evidence="8 9">
    <name type="scientific">Geothrix rubra</name>
    <dbReference type="NCBI Taxonomy" id="2927977"/>
    <lineage>
        <taxon>Bacteria</taxon>
        <taxon>Pseudomonadati</taxon>
        <taxon>Acidobacteriota</taxon>
        <taxon>Holophagae</taxon>
        <taxon>Holophagales</taxon>
        <taxon>Holophagaceae</taxon>
        <taxon>Geothrix</taxon>
    </lineage>
</organism>
<evidence type="ECO:0000256" key="6">
    <source>
        <dbReference type="SAM" id="MobiDB-lite"/>
    </source>
</evidence>
<dbReference type="Pfam" id="PF04347">
    <property type="entry name" value="FliO"/>
    <property type="match status" value="1"/>
</dbReference>
<evidence type="ECO:0008006" key="10">
    <source>
        <dbReference type="Google" id="ProtNLM"/>
    </source>
</evidence>
<feature type="region of interest" description="Disordered" evidence="6">
    <location>
        <begin position="19"/>
        <end position="57"/>
    </location>
</feature>
<dbReference type="InterPro" id="IPR022781">
    <property type="entry name" value="Flagellar_biosynth_FliO"/>
</dbReference>
<feature type="signal peptide" evidence="7">
    <location>
        <begin position="1"/>
        <end position="18"/>
    </location>
</feature>
<dbReference type="Proteomes" id="UP001165089">
    <property type="component" value="Unassembled WGS sequence"/>
</dbReference>
<keyword evidence="9" id="KW-1185">Reference proteome</keyword>
<evidence type="ECO:0000256" key="5">
    <source>
        <dbReference type="ARBA" id="ARBA00023136"/>
    </source>
</evidence>
<comment type="subcellular location">
    <subcellularLocation>
        <location evidence="1">Cell membrane</location>
    </subcellularLocation>
</comment>
<sequence>MRRGWLCLAMMAGLGLFAQDAPRPGPPPSPAEKELQAPLNLEDGKPTQGQRSDAGPSGLRTFGSLVLVLGLAGASLWALKKYGRGRLPGSGGGKLKVDETLALGDRRYVSILDVEGERFLIALAPQGISLLARLDGLERAQEGAAFERTLVAQQVDLGRPVPVKEMEALLKQSGGGQ</sequence>
<keyword evidence="7" id="KW-0732">Signal</keyword>
<feature type="chain" id="PRO_5045281079" description="Flagellar protein" evidence="7">
    <location>
        <begin position="19"/>
        <end position="177"/>
    </location>
</feature>
<evidence type="ECO:0000256" key="4">
    <source>
        <dbReference type="ARBA" id="ARBA00022989"/>
    </source>
</evidence>
<accession>A0ABQ5Q420</accession>
<name>A0ABQ5Q420_9BACT</name>
<evidence type="ECO:0000256" key="2">
    <source>
        <dbReference type="ARBA" id="ARBA00022475"/>
    </source>
</evidence>
<keyword evidence="3" id="KW-0812">Transmembrane</keyword>
<comment type="caution">
    <text evidence="8">The sequence shown here is derived from an EMBL/GenBank/DDBJ whole genome shotgun (WGS) entry which is preliminary data.</text>
</comment>
<keyword evidence="2" id="KW-1003">Cell membrane</keyword>
<evidence type="ECO:0000256" key="7">
    <source>
        <dbReference type="SAM" id="SignalP"/>
    </source>
</evidence>
<proteinExistence type="predicted"/>
<protein>
    <recommendedName>
        <fullName evidence="10">Flagellar protein</fullName>
    </recommendedName>
</protein>
<gene>
    <name evidence="8" type="ORF">GETHPA_07140</name>
</gene>
<keyword evidence="4" id="KW-1133">Transmembrane helix</keyword>
<evidence type="ECO:0000256" key="1">
    <source>
        <dbReference type="ARBA" id="ARBA00004236"/>
    </source>
</evidence>
<evidence type="ECO:0000313" key="9">
    <source>
        <dbReference type="Proteomes" id="UP001165089"/>
    </source>
</evidence>
<dbReference type="EMBL" id="BSDD01000001">
    <property type="protein sequence ID" value="GLH69181.1"/>
    <property type="molecule type" value="Genomic_DNA"/>
</dbReference>
<evidence type="ECO:0000256" key="3">
    <source>
        <dbReference type="ARBA" id="ARBA00022692"/>
    </source>
</evidence>
<keyword evidence="5" id="KW-0472">Membrane</keyword>
<evidence type="ECO:0000313" key="8">
    <source>
        <dbReference type="EMBL" id="GLH69181.1"/>
    </source>
</evidence>
<reference evidence="8 9" key="1">
    <citation type="journal article" date="2023" name="Antonie Van Leeuwenhoek">
        <title>Mesoterricola silvestris gen. nov., sp. nov., Mesoterricola sediminis sp. nov., Geothrix oryzae sp. nov., Geothrix edaphica sp. nov., Geothrix rubra sp. nov., and Geothrix limicola sp. nov., six novel members of Acidobacteriota isolated from soils.</title>
        <authorList>
            <person name="Itoh H."/>
            <person name="Sugisawa Y."/>
            <person name="Mise K."/>
            <person name="Xu Z."/>
            <person name="Kuniyasu M."/>
            <person name="Ushijima N."/>
            <person name="Kawano K."/>
            <person name="Kobayashi E."/>
            <person name="Shiratori Y."/>
            <person name="Masuda Y."/>
            <person name="Senoo K."/>
        </authorList>
    </citation>
    <scope>NUCLEOTIDE SEQUENCE [LARGE SCALE GENOMIC DNA]</scope>
    <source>
        <strain evidence="8 9">Red803</strain>
    </source>
</reference>